<dbReference type="CDD" id="cd17574">
    <property type="entry name" value="REC_OmpR"/>
    <property type="match status" value="1"/>
</dbReference>
<dbReference type="Proteomes" id="UP000034502">
    <property type="component" value="Unassembled WGS sequence"/>
</dbReference>
<dbReference type="Pfam" id="PF00072">
    <property type="entry name" value="Response_reg"/>
    <property type="match status" value="1"/>
</dbReference>
<evidence type="ECO:0000256" key="2">
    <source>
        <dbReference type="PROSITE-ProRule" id="PRU00169"/>
    </source>
</evidence>
<dbReference type="PROSITE" id="PS50110">
    <property type="entry name" value="RESPONSE_REGULATORY"/>
    <property type="match status" value="1"/>
</dbReference>
<sequence length="122" mass="13396">MAKILLIEDDEILQAMYRKQLQSAGHQVTTAHDGRTGLDLAQSHHPDLVLLDVMLPGGLNGFDVLEQLKNDPKTKDIAVLILTNLETEEKVAKQIGASGYLVKVKTRPDDVIAKVTELLSKV</sequence>
<name>A0A0G1S3Z9_9BACT</name>
<dbReference type="InterPro" id="IPR050595">
    <property type="entry name" value="Bact_response_regulator"/>
</dbReference>
<dbReference type="SUPFAM" id="SSF52172">
    <property type="entry name" value="CheY-like"/>
    <property type="match status" value="1"/>
</dbReference>
<dbReference type="AlphaFoldDB" id="A0A0G1S3Z9"/>
<dbReference type="STRING" id="1618364.UX86_C0013G0013"/>
<reference evidence="4 5" key="1">
    <citation type="journal article" date="2015" name="Nature">
        <title>rRNA introns, odd ribosomes, and small enigmatic genomes across a large radiation of phyla.</title>
        <authorList>
            <person name="Brown C.T."/>
            <person name="Hug L.A."/>
            <person name="Thomas B.C."/>
            <person name="Sharon I."/>
            <person name="Castelle C.J."/>
            <person name="Singh A."/>
            <person name="Wilkins M.J."/>
            <person name="Williams K.H."/>
            <person name="Banfield J.F."/>
        </authorList>
    </citation>
    <scope>NUCLEOTIDE SEQUENCE [LARGE SCALE GENOMIC DNA]</scope>
</reference>
<evidence type="ECO:0000256" key="1">
    <source>
        <dbReference type="ARBA" id="ARBA00022553"/>
    </source>
</evidence>
<protein>
    <submittedName>
        <fullName evidence="4">Putative response regulator, atypical CheY</fullName>
    </submittedName>
</protein>
<organism evidence="4 5">
    <name type="scientific">Candidatus Amesbacteria bacterium GW2011_GWC1_47_15</name>
    <dbReference type="NCBI Taxonomy" id="1618364"/>
    <lineage>
        <taxon>Bacteria</taxon>
        <taxon>Candidatus Amesiibacteriota</taxon>
    </lineage>
</organism>
<keyword evidence="1 2" id="KW-0597">Phosphoprotein</keyword>
<dbReference type="InterPro" id="IPR011006">
    <property type="entry name" value="CheY-like_superfamily"/>
</dbReference>
<evidence type="ECO:0000313" key="5">
    <source>
        <dbReference type="Proteomes" id="UP000034502"/>
    </source>
</evidence>
<dbReference type="GO" id="GO:0000160">
    <property type="term" value="P:phosphorelay signal transduction system"/>
    <property type="evidence" value="ECO:0007669"/>
    <property type="project" value="InterPro"/>
</dbReference>
<accession>A0A0G1S3Z9</accession>
<evidence type="ECO:0000259" key="3">
    <source>
        <dbReference type="PROSITE" id="PS50110"/>
    </source>
</evidence>
<dbReference type="Gene3D" id="3.40.50.2300">
    <property type="match status" value="1"/>
</dbReference>
<feature type="modified residue" description="4-aspartylphosphate" evidence="2">
    <location>
        <position position="52"/>
    </location>
</feature>
<proteinExistence type="predicted"/>
<comment type="caution">
    <text evidence="4">The sequence shown here is derived from an EMBL/GenBank/DDBJ whole genome shotgun (WGS) entry which is preliminary data.</text>
</comment>
<dbReference type="PANTHER" id="PTHR44591">
    <property type="entry name" value="STRESS RESPONSE REGULATOR PROTEIN 1"/>
    <property type="match status" value="1"/>
</dbReference>
<dbReference type="PANTHER" id="PTHR44591:SF3">
    <property type="entry name" value="RESPONSE REGULATORY DOMAIN-CONTAINING PROTEIN"/>
    <property type="match status" value="1"/>
</dbReference>
<evidence type="ECO:0000313" key="4">
    <source>
        <dbReference type="EMBL" id="KKU64086.1"/>
    </source>
</evidence>
<gene>
    <name evidence="4" type="ORF">UX86_C0013G0013</name>
</gene>
<dbReference type="InterPro" id="IPR001789">
    <property type="entry name" value="Sig_transdc_resp-reg_receiver"/>
</dbReference>
<dbReference type="EMBL" id="LCNU01000013">
    <property type="protein sequence ID" value="KKU64086.1"/>
    <property type="molecule type" value="Genomic_DNA"/>
</dbReference>
<dbReference type="SMART" id="SM00448">
    <property type="entry name" value="REC"/>
    <property type="match status" value="1"/>
</dbReference>
<feature type="domain" description="Response regulatory" evidence="3">
    <location>
        <begin position="3"/>
        <end position="118"/>
    </location>
</feature>